<feature type="domain" description="N-acetyltransferase" evidence="1">
    <location>
        <begin position="28"/>
        <end position="164"/>
    </location>
</feature>
<dbReference type="Pfam" id="PF13508">
    <property type="entry name" value="Acetyltransf_7"/>
    <property type="match status" value="1"/>
</dbReference>
<keyword evidence="2" id="KW-0808">Transferase</keyword>
<dbReference type="InterPro" id="IPR016181">
    <property type="entry name" value="Acyl_CoA_acyltransferase"/>
</dbReference>
<dbReference type="Gene3D" id="3.40.630.30">
    <property type="match status" value="1"/>
</dbReference>
<dbReference type="CDD" id="cd04301">
    <property type="entry name" value="NAT_SF"/>
    <property type="match status" value="1"/>
</dbReference>
<dbReference type="AlphaFoldDB" id="A0A1M5PFZ6"/>
<gene>
    <name evidence="2" type="ORF">SAMN02744645_2166</name>
</gene>
<dbReference type="Proteomes" id="UP000184000">
    <property type="component" value="Unassembled WGS sequence"/>
</dbReference>
<dbReference type="PROSITE" id="PS51186">
    <property type="entry name" value="GNAT"/>
    <property type="match status" value="1"/>
</dbReference>
<organism evidence="2 3">
    <name type="scientific">Stutzerimonas xanthomarina DSM 18231</name>
    <dbReference type="NCBI Taxonomy" id="1403346"/>
    <lineage>
        <taxon>Bacteria</taxon>
        <taxon>Pseudomonadati</taxon>
        <taxon>Pseudomonadota</taxon>
        <taxon>Gammaproteobacteria</taxon>
        <taxon>Pseudomonadales</taxon>
        <taxon>Pseudomonadaceae</taxon>
        <taxon>Stutzerimonas</taxon>
    </lineage>
</organism>
<evidence type="ECO:0000313" key="3">
    <source>
        <dbReference type="Proteomes" id="UP000184000"/>
    </source>
</evidence>
<evidence type="ECO:0000313" key="2">
    <source>
        <dbReference type="EMBL" id="SHH00680.1"/>
    </source>
</evidence>
<protein>
    <submittedName>
        <fullName evidence="2">Acetyltransferase (GNAT) domain-containing protein</fullName>
    </submittedName>
</protein>
<sequence length="178" mass="19527">MENCKCQINGATNRSLCGPHGRPADKHLLIFGSTGGEQLVEATQLRQLPDESRPLLNKFYRAHRSHMRAPAGARYWVAGHSDILAGLCLTGVDGGNWLTGLLVAPSRRKQGLGRRLVAQALAGCEGPVWLFCEPRMVPFYTPLGFAEATALPEALASRLQRYNQHKMLVALCHENENA</sequence>
<dbReference type="InterPro" id="IPR000182">
    <property type="entry name" value="GNAT_dom"/>
</dbReference>
<proteinExistence type="predicted"/>
<evidence type="ECO:0000259" key="1">
    <source>
        <dbReference type="PROSITE" id="PS51186"/>
    </source>
</evidence>
<dbReference type="GO" id="GO:0016747">
    <property type="term" value="F:acyltransferase activity, transferring groups other than amino-acyl groups"/>
    <property type="evidence" value="ECO:0007669"/>
    <property type="project" value="InterPro"/>
</dbReference>
<name>A0A1M5PFZ6_9GAMM</name>
<reference evidence="2 3" key="1">
    <citation type="submission" date="2016-11" db="EMBL/GenBank/DDBJ databases">
        <authorList>
            <person name="Jaros S."/>
            <person name="Januszkiewicz K."/>
            <person name="Wedrychowicz H."/>
        </authorList>
    </citation>
    <scope>NUCLEOTIDE SEQUENCE [LARGE SCALE GENOMIC DNA]</scope>
    <source>
        <strain evidence="2 3">DSM 18231</strain>
    </source>
</reference>
<accession>A0A1M5PFZ6</accession>
<dbReference type="SUPFAM" id="SSF55729">
    <property type="entry name" value="Acyl-CoA N-acyltransferases (Nat)"/>
    <property type="match status" value="1"/>
</dbReference>
<dbReference type="EMBL" id="FQXA01000003">
    <property type="protein sequence ID" value="SHH00680.1"/>
    <property type="molecule type" value="Genomic_DNA"/>
</dbReference>